<dbReference type="EMBL" id="JBHMEZ010000001">
    <property type="protein sequence ID" value="MFB9052069.1"/>
    <property type="molecule type" value="Genomic_DNA"/>
</dbReference>
<dbReference type="Proteomes" id="UP001589605">
    <property type="component" value="Unassembled WGS sequence"/>
</dbReference>
<proteinExistence type="predicted"/>
<evidence type="ECO:0000256" key="1">
    <source>
        <dbReference type="PROSITE-ProRule" id="PRU00169"/>
    </source>
</evidence>
<comment type="caution">
    <text evidence="3">The sequence shown here is derived from an EMBL/GenBank/DDBJ whole genome shotgun (WGS) entry which is preliminary data.</text>
</comment>
<dbReference type="PROSITE" id="PS50110">
    <property type="entry name" value="RESPONSE_REGULATORY"/>
    <property type="match status" value="1"/>
</dbReference>
<keyword evidence="4" id="KW-1185">Reference proteome</keyword>
<dbReference type="SMART" id="SM00448">
    <property type="entry name" value="REC"/>
    <property type="match status" value="1"/>
</dbReference>
<reference evidence="3 4" key="1">
    <citation type="submission" date="2024-09" db="EMBL/GenBank/DDBJ databases">
        <authorList>
            <person name="Sun Q."/>
            <person name="Mori K."/>
        </authorList>
    </citation>
    <scope>NUCLEOTIDE SEQUENCE [LARGE SCALE GENOMIC DNA]</scope>
    <source>
        <strain evidence="3 4">CECT 8286</strain>
    </source>
</reference>
<evidence type="ECO:0000313" key="4">
    <source>
        <dbReference type="Proteomes" id="UP001589605"/>
    </source>
</evidence>
<name>A0ABV5EY54_9FLAO</name>
<gene>
    <name evidence="3" type="ORF">ACFFVB_03155</name>
</gene>
<feature type="modified residue" description="4-aspartylphosphate" evidence="1">
    <location>
        <position position="59"/>
    </location>
</feature>
<dbReference type="InterPro" id="IPR011006">
    <property type="entry name" value="CheY-like_superfamily"/>
</dbReference>
<sequence length="221" mass="25313">MFKKVLIVDDYDVVNEGVLTMLYDIGITNVKSSQYCDMALLKIKTARQEQDPFDLLITDLSFKTDFKEARLKSGDDLIQTLREDGFDIPVIVYSTEDRLQRVRTLVNKYSINAYVCKGRRSIFELRQAISVIKDNKLFLSPSVENALNPQVSLEMDDYDVNLIKYLSNGLSYNDIIIILEKQNIKPRSLSSIEKRLNKLKVDFKANNVIHLVAIAKDLGLI</sequence>
<dbReference type="InterPro" id="IPR001789">
    <property type="entry name" value="Sig_transdc_resp-reg_receiver"/>
</dbReference>
<evidence type="ECO:0000313" key="3">
    <source>
        <dbReference type="EMBL" id="MFB9052069.1"/>
    </source>
</evidence>
<keyword evidence="1" id="KW-0597">Phosphoprotein</keyword>
<protein>
    <submittedName>
        <fullName evidence="3">Response regulator transcription factor</fullName>
    </submittedName>
</protein>
<organism evidence="3 4">
    <name type="scientific">Formosa undariae</name>
    <dbReference type="NCBI Taxonomy" id="1325436"/>
    <lineage>
        <taxon>Bacteria</taxon>
        <taxon>Pseudomonadati</taxon>
        <taxon>Bacteroidota</taxon>
        <taxon>Flavobacteriia</taxon>
        <taxon>Flavobacteriales</taxon>
        <taxon>Flavobacteriaceae</taxon>
        <taxon>Formosa</taxon>
    </lineage>
</organism>
<dbReference type="SUPFAM" id="SSF52172">
    <property type="entry name" value="CheY-like"/>
    <property type="match status" value="1"/>
</dbReference>
<dbReference type="Gene3D" id="3.40.50.2300">
    <property type="match status" value="1"/>
</dbReference>
<accession>A0ABV5EY54</accession>
<evidence type="ECO:0000259" key="2">
    <source>
        <dbReference type="PROSITE" id="PS50110"/>
    </source>
</evidence>
<feature type="domain" description="Response regulatory" evidence="2">
    <location>
        <begin position="4"/>
        <end position="132"/>
    </location>
</feature>
<dbReference type="RefSeq" id="WP_382381077.1">
    <property type="nucleotide sequence ID" value="NZ_JBHMEZ010000001.1"/>
</dbReference>